<evidence type="ECO:0000313" key="2">
    <source>
        <dbReference type="EMBL" id="MBD8044934.1"/>
    </source>
</evidence>
<gene>
    <name evidence="2" type="ORF">H9638_14075</name>
</gene>
<dbReference type="SUPFAM" id="SSF55729">
    <property type="entry name" value="Acyl-CoA N-acyltransferases (Nat)"/>
    <property type="match status" value="1"/>
</dbReference>
<name>A0ABR8YLZ8_9MICC</name>
<dbReference type="Proteomes" id="UP000652763">
    <property type="component" value="Unassembled WGS sequence"/>
</dbReference>
<dbReference type="RefSeq" id="WP_191748405.1">
    <property type="nucleotide sequence ID" value="NZ_JACSQC010000007.1"/>
</dbReference>
<dbReference type="Gene3D" id="3.40.630.30">
    <property type="match status" value="1"/>
</dbReference>
<reference evidence="2 3" key="1">
    <citation type="submission" date="2020-08" db="EMBL/GenBank/DDBJ databases">
        <title>A Genomic Blueprint of the Chicken Gut Microbiome.</title>
        <authorList>
            <person name="Gilroy R."/>
            <person name="Ravi A."/>
            <person name="Getino M."/>
            <person name="Pursley I."/>
            <person name="Horton D.L."/>
            <person name="Alikhan N.-F."/>
            <person name="Baker D."/>
            <person name="Gharbi K."/>
            <person name="Hall N."/>
            <person name="Watson M."/>
            <person name="Adriaenssens E.M."/>
            <person name="Foster-Nyarko E."/>
            <person name="Jarju S."/>
            <person name="Secka A."/>
            <person name="Antonio M."/>
            <person name="Oren A."/>
            <person name="Chaudhuri R."/>
            <person name="La Ragione R.M."/>
            <person name="Hildebrand F."/>
            <person name="Pallen M.J."/>
        </authorList>
    </citation>
    <scope>NUCLEOTIDE SEQUENCE [LARGE SCALE GENOMIC DNA]</scope>
    <source>
        <strain evidence="2 3">Sa2BUA2</strain>
    </source>
</reference>
<sequence>MNADARVPREPDGPKQWSFEVHPATVDRFDDLTAILSPQNPAAAACWCLSYRIPPQEFRALTGEERPARLRRYAEDGVPPGVIAYVDGEPAGWCSVSPRASHSRLAHSQTIPAVDDVPAWSVVCLVIRPEFRRRGMAHQLLGGAVSYARSQGAPVLEAYPIDPQGERISAAFAYTGTTELFEAAGFQRIVPTTSTSGGKMRWLMQLSLD</sequence>
<dbReference type="CDD" id="cd04301">
    <property type="entry name" value="NAT_SF"/>
    <property type="match status" value="1"/>
</dbReference>
<feature type="domain" description="N-acetyltransferase" evidence="1">
    <location>
        <begin position="19"/>
        <end position="209"/>
    </location>
</feature>
<proteinExistence type="predicted"/>
<organism evidence="2 3">
    <name type="scientific">Arthrobacter pullicola</name>
    <dbReference type="NCBI Taxonomy" id="2762224"/>
    <lineage>
        <taxon>Bacteria</taxon>
        <taxon>Bacillati</taxon>
        <taxon>Actinomycetota</taxon>
        <taxon>Actinomycetes</taxon>
        <taxon>Micrococcales</taxon>
        <taxon>Micrococcaceae</taxon>
        <taxon>Arthrobacter</taxon>
    </lineage>
</organism>
<accession>A0ABR8YLZ8</accession>
<dbReference type="InterPro" id="IPR000182">
    <property type="entry name" value="GNAT_dom"/>
</dbReference>
<dbReference type="PROSITE" id="PS51186">
    <property type="entry name" value="GNAT"/>
    <property type="match status" value="1"/>
</dbReference>
<evidence type="ECO:0000259" key="1">
    <source>
        <dbReference type="PROSITE" id="PS51186"/>
    </source>
</evidence>
<dbReference type="InterPro" id="IPR016181">
    <property type="entry name" value="Acyl_CoA_acyltransferase"/>
</dbReference>
<protein>
    <submittedName>
        <fullName evidence="2">GNAT family N-acetyltransferase</fullName>
    </submittedName>
</protein>
<dbReference type="Pfam" id="PF00583">
    <property type="entry name" value="Acetyltransf_1"/>
    <property type="match status" value="1"/>
</dbReference>
<dbReference type="EMBL" id="JACSQC010000007">
    <property type="protein sequence ID" value="MBD8044934.1"/>
    <property type="molecule type" value="Genomic_DNA"/>
</dbReference>
<evidence type="ECO:0000313" key="3">
    <source>
        <dbReference type="Proteomes" id="UP000652763"/>
    </source>
</evidence>
<comment type="caution">
    <text evidence="2">The sequence shown here is derived from an EMBL/GenBank/DDBJ whole genome shotgun (WGS) entry which is preliminary data.</text>
</comment>
<keyword evidence="3" id="KW-1185">Reference proteome</keyword>